<name>A0A8X6RXI1_TRICX</name>
<evidence type="ECO:0000313" key="1">
    <source>
        <dbReference type="EMBL" id="GFY00735.1"/>
    </source>
</evidence>
<proteinExistence type="predicted"/>
<gene>
    <name evidence="1" type="ORF">TNCV_2141271</name>
</gene>
<protein>
    <submittedName>
        <fullName evidence="1">Uncharacterized protein</fullName>
    </submittedName>
</protein>
<sequence length="90" mass="10167">MGCQFRCRLRHLTEVKNCEGAIEPKSVYARLIRSTILSILTYIGAENGDRSRVVIVTNPWPVLLSPDGTEDPPCKRTDDPYICQGLKFSR</sequence>
<comment type="caution">
    <text evidence="1">The sequence shown here is derived from an EMBL/GenBank/DDBJ whole genome shotgun (WGS) entry which is preliminary data.</text>
</comment>
<dbReference type="EMBL" id="BMAU01021221">
    <property type="protein sequence ID" value="GFY00735.1"/>
    <property type="molecule type" value="Genomic_DNA"/>
</dbReference>
<organism evidence="1 2">
    <name type="scientific">Trichonephila clavipes</name>
    <name type="common">Golden silk orbweaver</name>
    <name type="synonym">Nephila clavipes</name>
    <dbReference type="NCBI Taxonomy" id="2585209"/>
    <lineage>
        <taxon>Eukaryota</taxon>
        <taxon>Metazoa</taxon>
        <taxon>Ecdysozoa</taxon>
        <taxon>Arthropoda</taxon>
        <taxon>Chelicerata</taxon>
        <taxon>Arachnida</taxon>
        <taxon>Araneae</taxon>
        <taxon>Araneomorphae</taxon>
        <taxon>Entelegynae</taxon>
        <taxon>Araneoidea</taxon>
        <taxon>Nephilidae</taxon>
        <taxon>Trichonephila</taxon>
    </lineage>
</organism>
<evidence type="ECO:0000313" key="2">
    <source>
        <dbReference type="Proteomes" id="UP000887159"/>
    </source>
</evidence>
<reference evidence="1" key="1">
    <citation type="submission" date="2020-08" db="EMBL/GenBank/DDBJ databases">
        <title>Multicomponent nature underlies the extraordinary mechanical properties of spider dragline silk.</title>
        <authorList>
            <person name="Kono N."/>
            <person name="Nakamura H."/>
            <person name="Mori M."/>
            <person name="Yoshida Y."/>
            <person name="Ohtoshi R."/>
            <person name="Malay A.D."/>
            <person name="Moran D.A.P."/>
            <person name="Tomita M."/>
            <person name="Numata K."/>
            <person name="Arakawa K."/>
        </authorList>
    </citation>
    <scope>NUCLEOTIDE SEQUENCE</scope>
</reference>
<keyword evidence="2" id="KW-1185">Reference proteome</keyword>
<dbReference type="Proteomes" id="UP000887159">
    <property type="component" value="Unassembled WGS sequence"/>
</dbReference>
<accession>A0A8X6RXI1</accession>
<dbReference type="AlphaFoldDB" id="A0A8X6RXI1"/>